<evidence type="ECO:0000256" key="7">
    <source>
        <dbReference type="ARBA" id="ARBA00022840"/>
    </source>
</evidence>
<evidence type="ECO:0000259" key="14">
    <source>
        <dbReference type="Pfam" id="PF01225"/>
    </source>
</evidence>
<dbReference type="GO" id="GO:0004326">
    <property type="term" value="F:tetrahydrofolylpolyglutamate synthase activity"/>
    <property type="evidence" value="ECO:0007669"/>
    <property type="project" value="InterPro"/>
</dbReference>
<comment type="function">
    <text evidence="12">Catalyzes the addition of an amino acid to the nucleotide precursor UDP-N-acetylmuramoyl-L-alanyl-D-glutamate (UMAG) in the biosynthesis of bacterial cell-wall peptidoglycan.</text>
</comment>
<dbReference type="GO" id="GO:0009252">
    <property type="term" value="P:peptidoglycan biosynthetic process"/>
    <property type="evidence" value="ECO:0007669"/>
    <property type="project" value="UniProtKB-UniRule"/>
</dbReference>
<keyword evidence="9 12" id="KW-0573">Peptidoglycan synthesis</keyword>
<comment type="subcellular location">
    <subcellularLocation>
        <location evidence="12 13">Cytoplasm</location>
    </subcellularLocation>
</comment>
<dbReference type="InterPro" id="IPR005761">
    <property type="entry name" value="UDP-N-AcMur-Glu-dNH2Pim_ligase"/>
</dbReference>
<evidence type="ECO:0000256" key="2">
    <source>
        <dbReference type="ARBA" id="ARBA00005898"/>
    </source>
</evidence>
<dbReference type="InterPro" id="IPR013221">
    <property type="entry name" value="Mur_ligase_cen"/>
</dbReference>
<dbReference type="GO" id="GO:0071555">
    <property type="term" value="P:cell wall organization"/>
    <property type="evidence" value="ECO:0007669"/>
    <property type="project" value="UniProtKB-KW"/>
</dbReference>
<feature type="binding site" evidence="12">
    <location>
        <position position="47"/>
    </location>
    <ligand>
        <name>UDP-N-acetyl-alpha-D-muramoyl-L-alanyl-D-glutamate</name>
        <dbReference type="ChEBI" id="CHEBI:83900"/>
    </ligand>
</feature>
<keyword evidence="5 12" id="KW-0132">Cell division</keyword>
<keyword evidence="11 12" id="KW-0961">Cell wall biogenesis/degradation</keyword>
<keyword evidence="6 12" id="KW-0547">Nucleotide-binding</keyword>
<dbReference type="SUPFAM" id="SSF53623">
    <property type="entry name" value="MurD-like peptide ligases, catalytic domain"/>
    <property type="match status" value="1"/>
</dbReference>
<reference evidence="17 18" key="1">
    <citation type="submission" date="2019-05" db="EMBL/GenBank/DDBJ databases">
        <authorList>
            <person name="Chen C."/>
        </authorList>
    </citation>
    <scope>NUCLEOTIDE SEQUENCE [LARGE SCALE GENOMIC DNA]</scope>
    <source>
        <strain evidence="17 18">HB172198</strain>
    </source>
</reference>
<feature type="modified residue" description="N6-carboxylysine" evidence="12">
    <location>
        <position position="240"/>
    </location>
</feature>
<feature type="domain" description="Mur ligase C-terminal" evidence="15">
    <location>
        <begin position="352"/>
        <end position="482"/>
    </location>
</feature>
<dbReference type="EMBL" id="CP040396">
    <property type="protein sequence ID" value="QCT01877.1"/>
    <property type="molecule type" value="Genomic_DNA"/>
</dbReference>
<comment type="similarity">
    <text evidence="2 12">Belongs to the MurCDEF family. MurE subfamily.</text>
</comment>
<evidence type="ECO:0000256" key="5">
    <source>
        <dbReference type="ARBA" id="ARBA00022618"/>
    </source>
</evidence>
<dbReference type="UniPathway" id="UPA00219"/>
<evidence type="ECO:0000313" key="17">
    <source>
        <dbReference type="EMBL" id="QCT01877.1"/>
    </source>
</evidence>
<evidence type="ECO:0000256" key="10">
    <source>
        <dbReference type="ARBA" id="ARBA00023306"/>
    </source>
</evidence>
<keyword evidence="7 12" id="KW-0067">ATP-binding</keyword>
<dbReference type="Pfam" id="PF08245">
    <property type="entry name" value="Mur_ligase_M"/>
    <property type="match status" value="1"/>
</dbReference>
<evidence type="ECO:0000256" key="11">
    <source>
        <dbReference type="ARBA" id="ARBA00023316"/>
    </source>
</evidence>
<dbReference type="NCBIfam" id="TIGR01085">
    <property type="entry name" value="murE"/>
    <property type="match status" value="1"/>
</dbReference>
<feature type="binding site" evidence="12">
    <location>
        <position position="172"/>
    </location>
    <ligand>
        <name>UDP-N-acetyl-alpha-D-muramoyl-L-alanyl-D-glutamate</name>
        <dbReference type="ChEBI" id="CHEBI:83900"/>
    </ligand>
</feature>
<sequence length="515" mass="56498">MHRLAVWNYIYRKGLYALILSFVLQDLAFERIQGDLNQEVSSVAFDSREVMPGAIFVAISGFTVDGHRYIPAAIAQGASVIVAEQPVELPLSAPSALTLLQVQDTRDALARISANFYGRPTEKLNMVGITGTNGKTSISYFIKSILDQAGQSSGIIGTIGTLIGEELRKNKNTTPEALYLQQSFAEMAQRGIDTCVMEVSSHALSLKRVAYSSFHTGIFTNLTPDHLELHRSMEEYFEAKAMLFDMTSRCNIINADDPYGALLIQRLRTRPAALLTYGLEQDADIYADNISYAIDATRFTAHTPAGSIELEVRLPGSIYVLNSLAALAWAYASGIPLETAKAGIQAVEGIKGRMEVVYRDDHNTVIVDFAHTEDSLEKVLSTLRPYAKSRIILVFGVYAAPGKLGLDKRRAMGRVAAQHADFSVITSDNPKDQDPDAIIADIAAAMQEHQGSFKGMVDRKEAIEYALALAEKDDIVLITGKGHETSQIIGTTEIPFHEAQIVNDFKKRQLLNHGQ</sequence>
<feature type="domain" description="Mur ligase central" evidence="16">
    <location>
        <begin position="129"/>
        <end position="329"/>
    </location>
</feature>
<feature type="binding site" evidence="12">
    <location>
        <position position="200"/>
    </location>
    <ligand>
        <name>UDP-N-acetyl-alpha-D-muramoyl-L-alanyl-D-glutamate</name>
        <dbReference type="ChEBI" id="CHEBI:83900"/>
    </ligand>
</feature>
<dbReference type="HAMAP" id="MF_00208">
    <property type="entry name" value="MurE"/>
    <property type="match status" value="1"/>
</dbReference>
<comment type="caution">
    <text evidence="12">Lacks conserved residue(s) required for the propagation of feature annotation.</text>
</comment>
<evidence type="ECO:0000256" key="12">
    <source>
        <dbReference type="HAMAP-Rule" id="MF_00208"/>
    </source>
</evidence>
<accession>A0A4P8XH71</accession>
<name>A0A4P8XH71_9BACL</name>
<keyword evidence="4 12" id="KW-0436">Ligase</keyword>
<feature type="binding site" evidence="12">
    <location>
        <begin position="131"/>
        <end position="137"/>
    </location>
    <ligand>
        <name>ATP</name>
        <dbReference type="ChEBI" id="CHEBI:30616"/>
    </ligand>
</feature>
<evidence type="ECO:0000256" key="9">
    <source>
        <dbReference type="ARBA" id="ARBA00022984"/>
    </source>
</evidence>
<dbReference type="GO" id="GO:0051301">
    <property type="term" value="P:cell division"/>
    <property type="evidence" value="ECO:0007669"/>
    <property type="project" value="UniProtKB-KW"/>
</dbReference>
<gene>
    <name evidence="12" type="primary">murE</name>
    <name evidence="17" type="ORF">E6C60_1159</name>
</gene>
<evidence type="ECO:0000259" key="16">
    <source>
        <dbReference type="Pfam" id="PF08245"/>
    </source>
</evidence>
<dbReference type="AlphaFoldDB" id="A0A4P8XH71"/>
<organism evidence="17 18">
    <name type="scientific">Paenibacillus algicola</name>
    <dbReference type="NCBI Taxonomy" id="2565926"/>
    <lineage>
        <taxon>Bacteria</taxon>
        <taxon>Bacillati</taxon>
        <taxon>Bacillota</taxon>
        <taxon>Bacilli</taxon>
        <taxon>Bacillales</taxon>
        <taxon>Paenibacillaceae</taxon>
        <taxon>Paenibacillus</taxon>
    </lineage>
</organism>
<dbReference type="InterPro" id="IPR004101">
    <property type="entry name" value="Mur_ligase_C"/>
</dbReference>
<protein>
    <recommendedName>
        <fullName evidence="12">UDP-N-acetylmuramyl-tripeptide synthetase</fullName>
        <ecNumber evidence="12">6.3.2.-</ecNumber>
    </recommendedName>
    <alternativeName>
        <fullName evidence="12">UDP-MurNAc-tripeptide synthetase</fullName>
    </alternativeName>
</protein>
<keyword evidence="12" id="KW-0460">Magnesium</keyword>
<feature type="binding site" evidence="12">
    <location>
        <begin position="173"/>
        <end position="174"/>
    </location>
    <ligand>
        <name>UDP-N-acetyl-alpha-D-muramoyl-L-alanyl-D-glutamate</name>
        <dbReference type="ChEBI" id="CHEBI:83900"/>
    </ligand>
</feature>
<comment type="cofactor">
    <cofactor evidence="12">
        <name>Mg(2+)</name>
        <dbReference type="ChEBI" id="CHEBI:18420"/>
    </cofactor>
</comment>
<dbReference type="SUPFAM" id="SSF63418">
    <property type="entry name" value="MurE/MurF N-terminal domain"/>
    <property type="match status" value="1"/>
</dbReference>
<dbReference type="Pfam" id="PF01225">
    <property type="entry name" value="Mur_ligase"/>
    <property type="match status" value="1"/>
</dbReference>
<dbReference type="GO" id="GO:0008360">
    <property type="term" value="P:regulation of cell shape"/>
    <property type="evidence" value="ECO:0007669"/>
    <property type="project" value="UniProtKB-KW"/>
</dbReference>
<proteinExistence type="inferred from homology"/>
<dbReference type="InterPro" id="IPR018109">
    <property type="entry name" value="Folylpolyglutamate_synth_CS"/>
</dbReference>
<dbReference type="GO" id="GO:0005524">
    <property type="term" value="F:ATP binding"/>
    <property type="evidence" value="ECO:0007669"/>
    <property type="project" value="UniProtKB-UniRule"/>
</dbReference>
<keyword evidence="8 12" id="KW-0133">Cell shape</keyword>
<keyword evidence="10 12" id="KW-0131">Cell cycle</keyword>
<dbReference type="PANTHER" id="PTHR23135">
    <property type="entry name" value="MUR LIGASE FAMILY MEMBER"/>
    <property type="match status" value="1"/>
</dbReference>
<dbReference type="Proteomes" id="UP000300879">
    <property type="component" value="Chromosome"/>
</dbReference>
<comment type="pathway">
    <text evidence="1 12 13">Cell wall biogenesis; peptidoglycan biosynthesis.</text>
</comment>
<dbReference type="NCBIfam" id="NF001126">
    <property type="entry name" value="PRK00139.1-4"/>
    <property type="match status" value="1"/>
</dbReference>
<evidence type="ECO:0000256" key="1">
    <source>
        <dbReference type="ARBA" id="ARBA00004752"/>
    </source>
</evidence>
<evidence type="ECO:0000256" key="4">
    <source>
        <dbReference type="ARBA" id="ARBA00022598"/>
    </source>
</evidence>
<dbReference type="RefSeq" id="WP_175415216.1">
    <property type="nucleotide sequence ID" value="NZ_CP040396.1"/>
</dbReference>
<dbReference type="Gene3D" id="3.90.190.20">
    <property type="entry name" value="Mur ligase, C-terminal domain"/>
    <property type="match status" value="1"/>
</dbReference>
<dbReference type="PROSITE" id="PS01011">
    <property type="entry name" value="FOLYLPOLYGLU_SYNT_1"/>
    <property type="match status" value="1"/>
</dbReference>
<evidence type="ECO:0000256" key="3">
    <source>
        <dbReference type="ARBA" id="ARBA00022490"/>
    </source>
</evidence>
<dbReference type="SUPFAM" id="SSF53244">
    <property type="entry name" value="MurD-like peptide ligases, peptide-binding domain"/>
    <property type="match status" value="1"/>
</dbReference>
<dbReference type="Gene3D" id="3.40.1390.10">
    <property type="entry name" value="MurE/MurF, N-terminal domain"/>
    <property type="match status" value="1"/>
</dbReference>
<dbReference type="InterPro" id="IPR036615">
    <property type="entry name" value="Mur_ligase_C_dom_sf"/>
</dbReference>
<dbReference type="Gene3D" id="3.40.1190.10">
    <property type="entry name" value="Mur-like, catalytic domain"/>
    <property type="match status" value="1"/>
</dbReference>
<dbReference type="GO" id="GO:0000287">
    <property type="term" value="F:magnesium ion binding"/>
    <property type="evidence" value="ECO:0007669"/>
    <property type="project" value="UniProtKB-UniRule"/>
</dbReference>
<evidence type="ECO:0000256" key="8">
    <source>
        <dbReference type="ARBA" id="ARBA00022960"/>
    </source>
</evidence>
<evidence type="ECO:0000256" key="6">
    <source>
        <dbReference type="ARBA" id="ARBA00022741"/>
    </source>
</evidence>
<dbReference type="GO" id="GO:0005737">
    <property type="term" value="C:cytoplasm"/>
    <property type="evidence" value="ECO:0007669"/>
    <property type="project" value="UniProtKB-SubCell"/>
</dbReference>
<dbReference type="PANTHER" id="PTHR23135:SF4">
    <property type="entry name" value="UDP-N-ACETYLMURAMOYL-L-ALANYL-D-GLUTAMATE--2,6-DIAMINOPIMELATE LIGASE MURE HOMOLOG, CHLOROPLASTIC"/>
    <property type="match status" value="1"/>
</dbReference>
<feature type="domain" description="Mur ligase N-terminal catalytic" evidence="14">
    <location>
        <begin position="40"/>
        <end position="117"/>
    </location>
</feature>
<dbReference type="InterPro" id="IPR035911">
    <property type="entry name" value="MurE/MurF_N"/>
</dbReference>
<evidence type="ECO:0000256" key="13">
    <source>
        <dbReference type="RuleBase" id="RU004135"/>
    </source>
</evidence>
<dbReference type="InterPro" id="IPR000713">
    <property type="entry name" value="Mur_ligase_N"/>
</dbReference>
<feature type="binding site" evidence="12">
    <location>
        <position position="208"/>
    </location>
    <ligand>
        <name>UDP-N-acetyl-alpha-D-muramoyl-L-alanyl-D-glutamate</name>
        <dbReference type="ChEBI" id="CHEBI:83900"/>
    </ligand>
</feature>
<keyword evidence="18" id="KW-1185">Reference proteome</keyword>
<dbReference type="Pfam" id="PF02875">
    <property type="entry name" value="Mur_ligase_C"/>
    <property type="match status" value="1"/>
</dbReference>
<dbReference type="EC" id="6.3.2.-" evidence="12"/>
<dbReference type="KEGG" id="palo:E6C60_1159"/>
<evidence type="ECO:0000259" key="15">
    <source>
        <dbReference type="Pfam" id="PF02875"/>
    </source>
</evidence>
<evidence type="ECO:0000313" key="18">
    <source>
        <dbReference type="Proteomes" id="UP000300879"/>
    </source>
</evidence>
<dbReference type="InterPro" id="IPR036565">
    <property type="entry name" value="Mur-like_cat_sf"/>
</dbReference>
<keyword evidence="3 12" id="KW-0963">Cytoplasm</keyword>
<comment type="PTM">
    <text evidence="12">Carboxylation is probably crucial for Mg(2+) binding and, consequently, for the gamma-phosphate positioning of ATP.</text>
</comment>